<evidence type="ECO:0000256" key="1">
    <source>
        <dbReference type="SAM" id="MobiDB-lite"/>
    </source>
</evidence>
<reference evidence="3" key="1">
    <citation type="journal article" date="2006" name="Proc. Natl. Acad. Sci. U.S.A.">
        <title>Genome analysis of the smallest free-living eukaryote Ostreococcus tauri unveils many unique features.</title>
        <authorList>
            <person name="Derelle E."/>
            <person name="Ferraz C."/>
            <person name="Rombauts S."/>
            <person name="Rouze P."/>
            <person name="Worden A.Z."/>
            <person name="Robbens S."/>
            <person name="Partensky F."/>
            <person name="Degroeve S."/>
            <person name="Echeynie S."/>
            <person name="Cooke R."/>
            <person name="Saeys Y."/>
            <person name="Wuyts J."/>
            <person name="Jabbari K."/>
            <person name="Bowler C."/>
            <person name="Panaud O."/>
            <person name="Piegu B."/>
            <person name="Ball S.G."/>
            <person name="Ral J.-P."/>
            <person name="Bouget F.-Y."/>
            <person name="Piganeau G."/>
            <person name="De Baets B."/>
            <person name="Picard A."/>
            <person name="Delseny M."/>
            <person name="Demaille J."/>
            <person name="Van de Peer Y."/>
            <person name="Moreau H."/>
        </authorList>
    </citation>
    <scope>NUCLEOTIDE SEQUENCE [LARGE SCALE GENOMIC DNA]</scope>
    <source>
        <strain evidence="3">OTTH 0595 / CCAP 157/2 / RCC745</strain>
    </source>
</reference>
<sequence length="214" mass="22691">MGLAHALREMFGRKRRERTLREVERAVEQESSQRGSRRGSFARARDASGRDGSGRDVSGRGGRFDYGSSSHGGHGRERMYDADASKTFGRQHGSEEALCVLAGSEAMSIPAGKVTVHVGERSESYVRGEDGAFYDESHTFSGSVPGSPVFTRASSLPKAVVMVHSEDVDVDAGKMGAAGQRNRGSCNSLLLLEAQALSAGEAQHIISGSSAKSG</sequence>
<feature type="compositionally biased region" description="Basic and acidic residues" evidence="1">
    <location>
        <begin position="43"/>
        <end position="58"/>
    </location>
</feature>
<proteinExistence type="predicted"/>
<evidence type="ECO:0000313" key="2">
    <source>
        <dbReference type="EMBL" id="CEG01599.1"/>
    </source>
</evidence>
<gene>
    <name evidence="2" type="ORF">OT_ostta08g03760</name>
</gene>
<dbReference type="OrthoDB" id="10560065at2759"/>
<keyword evidence="3" id="KW-1185">Reference proteome</keyword>
<dbReference type="KEGG" id="ota:OT_ostta08g03760"/>
<reference evidence="2 3" key="2">
    <citation type="journal article" date="2014" name="BMC Genomics">
        <title>An improved genome of the model marine alga Ostreococcus tauri unfolds by assessing Illumina de novo assemblies.</title>
        <authorList>
            <person name="Blanc-Mathieu R."/>
            <person name="Verhelst B."/>
            <person name="Derelle E."/>
            <person name="Rombauts S."/>
            <person name="Bouget F.Y."/>
            <person name="Carre I."/>
            <person name="Chateau A."/>
            <person name="Eyre-Walker A."/>
            <person name="Grimsley N."/>
            <person name="Moreau H."/>
            <person name="Piegu B."/>
            <person name="Rivals E."/>
            <person name="Schackwitz W."/>
            <person name="Van de Peer Y."/>
            <person name="Piganeau G."/>
        </authorList>
    </citation>
    <scope>NUCLEOTIDE SEQUENCE [LARGE SCALE GENOMIC DNA]</scope>
    <source>
        <strain evidence="3">OTTH 0595 / CCAP 157/2 / RCC745</strain>
    </source>
</reference>
<dbReference type="RefSeq" id="XP_003080936.2">
    <property type="nucleotide sequence ID" value="XM_003080888.2"/>
</dbReference>
<name>A0A090M900_OSTTA</name>
<evidence type="ECO:0000313" key="3">
    <source>
        <dbReference type="Proteomes" id="UP000009170"/>
    </source>
</evidence>
<protein>
    <submittedName>
        <fullName evidence="2">Unnamed product</fullName>
    </submittedName>
</protein>
<dbReference type="GeneID" id="9831515"/>
<dbReference type="InParanoid" id="A0A090M900"/>
<organism evidence="2 3">
    <name type="scientific">Ostreococcus tauri</name>
    <name type="common">Marine green alga</name>
    <dbReference type="NCBI Taxonomy" id="70448"/>
    <lineage>
        <taxon>Eukaryota</taxon>
        <taxon>Viridiplantae</taxon>
        <taxon>Chlorophyta</taxon>
        <taxon>Mamiellophyceae</taxon>
        <taxon>Mamiellales</taxon>
        <taxon>Bathycoccaceae</taxon>
        <taxon>Ostreococcus</taxon>
    </lineage>
</organism>
<dbReference type="EMBL" id="CAID01000008">
    <property type="protein sequence ID" value="CEG01599.1"/>
    <property type="molecule type" value="Genomic_DNA"/>
</dbReference>
<comment type="caution">
    <text evidence="2">The sequence shown here is derived from an EMBL/GenBank/DDBJ whole genome shotgun (WGS) entry which is preliminary data.</text>
</comment>
<feature type="compositionally biased region" description="Basic and acidic residues" evidence="1">
    <location>
        <begin position="19"/>
        <end position="28"/>
    </location>
</feature>
<feature type="region of interest" description="Disordered" evidence="1">
    <location>
        <begin position="1"/>
        <end position="78"/>
    </location>
</feature>
<accession>A0A090M900</accession>
<feature type="compositionally biased region" description="Low complexity" evidence="1">
    <location>
        <begin position="32"/>
        <end position="42"/>
    </location>
</feature>
<feature type="compositionally biased region" description="Basic and acidic residues" evidence="1">
    <location>
        <begin position="1"/>
        <end position="12"/>
    </location>
</feature>
<dbReference type="Proteomes" id="UP000009170">
    <property type="component" value="Unassembled WGS sequence"/>
</dbReference>
<dbReference type="AlphaFoldDB" id="A0A090M900"/>